<evidence type="ECO:0000256" key="4">
    <source>
        <dbReference type="ARBA" id="ARBA00022692"/>
    </source>
</evidence>
<feature type="transmembrane region" description="Helical" evidence="9">
    <location>
        <begin position="335"/>
        <end position="356"/>
    </location>
</feature>
<feature type="transmembrane region" description="Helical" evidence="9">
    <location>
        <begin position="439"/>
        <end position="458"/>
    </location>
</feature>
<dbReference type="Pfam" id="PF00083">
    <property type="entry name" value="Sugar_tr"/>
    <property type="match status" value="1"/>
</dbReference>
<reference evidence="11 12" key="1">
    <citation type="submission" date="2017-06" db="EMBL/GenBank/DDBJ databases">
        <title>Comparative genomic analysis of Ambrosia Fusariam Clade fungi.</title>
        <authorList>
            <person name="Stajich J.E."/>
            <person name="Carrillo J."/>
            <person name="Kijimoto T."/>
            <person name="Eskalen A."/>
            <person name="O'Donnell K."/>
            <person name="Kasson M."/>
        </authorList>
    </citation>
    <scope>NUCLEOTIDE SEQUENCE [LARGE SCALE GENOMIC DNA]</scope>
    <source>
        <strain evidence="11">UCR3666</strain>
    </source>
</reference>
<evidence type="ECO:0000256" key="3">
    <source>
        <dbReference type="ARBA" id="ARBA00022448"/>
    </source>
</evidence>
<dbReference type="SUPFAM" id="SSF103473">
    <property type="entry name" value="MFS general substrate transporter"/>
    <property type="match status" value="1"/>
</dbReference>
<dbReference type="PANTHER" id="PTHR48022:SF46">
    <property type="entry name" value="SUGAR TRANSPORTER, PUTATIVE (AFU_ORTHOLOGUE AFUA_1G11830)-RELATED"/>
    <property type="match status" value="1"/>
</dbReference>
<feature type="transmembrane region" description="Helical" evidence="9">
    <location>
        <begin position="148"/>
        <end position="166"/>
    </location>
</feature>
<feature type="transmembrane region" description="Helical" evidence="9">
    <location>
        <begin position="111"/>
        <end position="136"/>
    </location>
</feature>
<comment type="caution">
    <text evidence="11">The sequence shown here is derived from an EMBL/GenBank/DDBJ whole genome shotgun (WGS) entry which is preliminary data.</text>
</comment>
<comment type="similarity">
    <text evidence="2 7">Belongs to the major facilitator superfamily. Sugar transporter (TC 2.A.1.1) family.</text>
</comment>
<feature type="transmembrane region" description="Helical" evidence="9">
    <location>
        <begin position="368"/>
        <end position="385"/>
    </location>
</feature>
<organism evidence="11 12">
    <name type="scientific">Fusarium kuroshium</name>
    <dbReference type="NCBI Taxonomy" id="2010991"/>
    <lineage>
        <taxon>Eukaryota</taxon>
        <taxon>Fungi</taxon>
        <taxon>Dikarya</taxon>
        <taxon>Ascomycota</taxon>
        <taxon>Pezizomycotina</taxon>
        <taxon>Sordariomycetes</taxon>
        <taxon>Hypocreomycetidae</taxon>
        <taxon>Hypocreales</taxon>
        <taxon>Nectriaceae</taxon>
        <taxon>Fusarium</taxon>
        <taxon>Fusarium solani species complex</taxon>
    </lineage>
</organism>
<dbReference type="AlphaFoldDB" id="A0A3M2S6W8"/>
<evidence type="ECO:0000256" key="8">
    <source>
        <dbReference type="SAM" id="MobiDB-lite"/>
    </source>
</evidence>
<dbReference type="OrthoDB" id="6612291at2759"/>
<name>A0A3M2S6W8_9HYPO</name>
<dbReference type="PRINTS" id="PR00171">
    <property type="entry name" value="SUGRTRNSPORT"/>
</dbReference>
<dbReference type="PROSITE" id="PS50850">
    <property type="entry name" value="MFS"/>
    <property type="match status" value="1"/>
</dbReference>
<feature type="transmembrane region" description="Helical" evidence="9">
    <location>
        <begin position="87"/>
        <end position="105"/>
    </location>
</feature>
<gene>
    <name evidence="11" type="ORF">CDV36_007073</name>
</gene>
<feature type="transmembrane region" description="Helical" evidence="9">
    <location>
        <begin position="7"/>
        <end position="24"/>
    </location>
</feature>
<feature type="transmembrane region" description="Helical" evidence="9">
    <location>
        <begin position="186"/>
        <end position="203"/>
    </location>
</feature>
<feature type="transmembrane region" description="Helical" evidence="9">
    <location>
        <begin position="51"/>
        <end position="75"/>
    </location>
</feature>
<dbReference type="InterPro" id="IPR003663">
    <property type="entry name" value="Sugar/inositol_transpt"/>
</dbReference>
<dbReference type="InterPro" id="IPR036259">
    <property type="entry name" value="MFS_trans_sf"/>
</dbReference>
<keyword evidence="6 9" id="KW-0472">Membrane</keyword>
<dbReference type="EMBL" id="NKUJ01000112">
    <property type="protein sequence ID" value="RMJ13288.1"/>
    <property type="molecule type" value="Genomic_DNA"/>
</dbReference>
<dbReference type="Proteomes" id="UP000277212">
    <property type="component" value="Unassembled WGS sequence"/>
</dbReference>
<dbReference type="InterPro" id="IPR005829">
    <property type="entry name" value="Sugar_transporter_CS"/>
</dbReference>
<evidence type="ECO:0000256" key="5">
    <source>
        <dbReference type="ARBA" id="ARBA00022989"/>
    </source>
</evidence>
<dbReference type="PANTHER" id="PTHR48022">
    <property type="entry name" value="PLASTIDIC GLUCOSE TRANSPORTER 4"/>
    <property type="match status" value="1"/>
</dbReference>
<keyword evidence="12" id="KW-1185">Reference proteome</keyword>
<keyword evidence="5 9" id="KW-1133">Transmembrane helix</keyword>
<dbReference type="FunFam" id="1.20.1250.20:FF:000134">
    <property type="entry name" value="MFS sugar transporter protein"/>
    <property type="match status" value="1"/>
</dbReference>
<keyword evidence="4 9" id="KW-0812">Transmembrane</keyword>
<sequence length="519" mass="58188">MASKKLYNWYCAMVAALCMVLYGYDASVFNSLQGSDNWFEWVNMDPVEDTYMLGLICFQVNTSYTIGAIISGFFMGGPLADYMGRRWGMFIGCFITIIATFMQTFTPHHQIGVFIAGRVLIGIGQGLALTAAPVYIGEVAPANIRGKVMTIWQMNYSVGSFIAYWINYACSNNREGMGQWDWKMVVIFQILVPAIVCLSVLWIPETPRWHIQKNGNVEAARAALTRIRETEQEVEEELLAIRGAIEYEKEAISGISYSALFKDPSVRKRIILAFLLNIGQQLSGQGTLNSYSTTIYKNVWSDKKKINLINALNATFGIIFTFNAMWTSDRYGRRWLLMVGAVGMGVCMLIVAVVGLETPTFEGNVKSESVGIAIVFLFFLFAFFYKPSWGATVWMWTAEVFSMNIRAQAVGMCSQMQNVANTIFQQFFPTFFRREGLKCLFFFMAINFCLAAYVYFFIPETKQVPLEEIDTLFGGASHAAKGGDMLEEKAAVESAAHPSGLEIENTSEAKKVNTKEQTV</sequence>
<evidence type="ECO:0000256" key="1">
    <source>
        <dbReference type="ARBA" id="ARBA00004141"/>
    </source>
</evidence>
<proteinExistence type="inferred from homology"/>
<feature type="transmembrane region" description="Helical" evidence="9">
    <location>
        <begin position="308"/>
        <end position="326"/>
    </location>
</feature>
<dbReference type="PROSITE" id="PS00217">
    <property type="entry name" value="SUGAR_TRANSPORT_2"/>
    <property type="match status" value="1"/>
</dbReference>
<evidence type="ECO:0000259" key="10">
    <source>
        <dbReference type="PROSITE" id="PS50850"/>
    </source>
</evidence>
<dbReference type="GO" id="GO:0005351">
    <property type="term" value="F:carbohydrate:proton symporter activity"/>
    <property type="evidence" value="ECO:0007669"/>
    <property type="project" value="TreeGrafter"/>
</dbReference>
<dbReference type="InterPro" id="IPR005828">
    <property type="entry name" value="MFS_sugar_transport-like"/>
</dbReference>
<dbReference type="PROSITE" id="PS00216">
    <property type="entry name" value="SUGAR_TRANSPORT_1"/>
    <property type="match status" value="2"/>
</dbReference>
<evidence type="ECO:0000313" key="11">
    <source>
        <dbReference type="EMBL" id="RMJ13288.1"/>
    </source>
</evidence>
<dbReference type="InterPro" id="IPR020846">
    <property type="entry name" value="MFS_dom"/>
</dbReference>
<feature type="region of interest" description="Disordered" evidence="8">
    <location>
        <begin position="495"/>
        <end position="519"/>
    </location>
</feature>
<dbReference type="InterPro" id="IPR050360">
    <property type="entry name" value="MFS_Sugar_Transporters"/>
</dbReference>
<evidence type="ECO:0000256" key="9">
    <source>
        <dbReference type="SAM" id="Phobius"/>
    </source>
</evidence>
<evidence type="ECO:0000256" key="2">
    <source>
        <dbReference type="ARBA" id="ARBA00010992"/>
    </source>
</evidence>
<accession>A0A3M2S6W8</accession>
<dbReference type="GO" id="GO:0016020">
    <property type="term" value="C:membrane"/>
    <property type="evidence" value="ECO:0007669"/>
    <property type="project" value="UniProtKB-SubCell"/>
</dbReference>
<evidence type="ECO:0000313" key="12">
    <source>
        <dbReference type="Proteomes" id="UP000277212"/>
    </source>
</evidence>
<comment type="subcellular location">
    <subcellularLocation>
        <location evidence="1">Membrane</location>
        <topology evidence="1">Multi-pass membrane protein</topology>
    </subcellularLocation>
</comment>
<dbReference type="Gene3D" id="1.20.1250.20">
    <property type="entry name" value="MFS general substrate transporter like domains"/>
    <property type="match status" value="1"/>
</dbReference>
<protein>
    <recommendedName>
        <fullName evidence="10">Major facilitator superfamily (MFS) profile domain-containing protein</fullName>
    </recommendedName>
</protein>
<dbReference type="NCBIfam" id="TIGR00879">
    <property type="entry name" value="SP"/>
    <property type="match status" value="1"/>
</dbReference>
<evidence type="ECO:0000256" key="7">
    <source>
        <dbReference type="RuleBase" id="RU003346"/>
    </source>
</evidence>
<evidence type="ECO:0000256" key="6">
    <source>
        <dbReference type="ARBA" id="ARBA00023136"/>
    </source>
</evidence>
<feature type="domain" description="Major facilitator superfamily (MFS) profile" evidence="10">
    <location>
        <begin position="11"/>
        <end position="462"/>
    </location>
</feature>
<keyword evidence="3 7" id="KW-0813">Transport</keyword>
<feature type="compositionally biased region" description="Basic and acidic residues" evidence="8">
    <location>
        <begin position="507"/>
        <end position="519"/>
    </location>
</feature>